<dbReference type="EMBL" id="RJSE01000007">
    <property type="protein sequence ID" value="RNL62698.1"/>
    <property type="molecule type" value="Genomic_DNA"/>
</dbReference>
<dbReference type="AlphaFoldDB" id="A0A3N0CGY4"/>
<gene>
    <name evidence="2" type="ORF">EFK50_13175</name>
</gene>
<proteinExistence type="predicted"/>
<feature type="compositionally biased region" description="Polar residues" evidence="1">
    <location>
        <begin position="10"/>
        <end position="23"/>
    </location>
</feature>
<protein>
    <submittedName>
        <fullName evidence="2">Uncharacterized protein</fullName>
    </submittedName>
</protein>
<comment type="caution">
    <text evidence="2">The sequence shown here is derived from an EMBL/GenBank/DDBJ whole genome shotgun (WGS) entry which is preliminary data.</text>
</comment>
<keyword evidence="3" id="KW-1185">Reference proteome</keyword>
<sequence length="337" mass="36205">MTIKPARSSIMHTDTTDKASQINRPVDTARPTGSARVGAAIVQVLREGRTLLDTTGTVDAVWIDGLSAVVVDTLMTTGSDGVSELESALATFDAELRARQGDDVASAKLEVLRRIAQLGAQALIPREAARSIEPNTHAANLLVLLDESKSEVFNDVIAEQFGLHPTQLSHITNKLTSQGLLQRTKYGRRASWSLTATGELAAEQIKERDGSTMPDDAVTVTTPAELEDAVHRSVDALEIDTPNAEDAWYVRATLGRMSGIDVFGTTELPSVLFPSSLQDAAYIRSDLAKALVRFYRLASHTHRLPGAEPGGLTIAGSFVHRTSVEEPGAELEDAERA</sequence>
<evidence type="ECO:0000313" key="2">
    <source>
        <dbReference type="EMBL" id="RNL62698.1"/>
    </source>
</evidence>
<reference evidence="2 3" key="1">
    <citation type="submission" date="2018-11" db="EMBL/GenBank/DDBJ databases">
        <authorList>
            <person name="Li F."/>
        </authorList>
    </citation>
    <scope>NUCLEOTIDE SEQUENCE [LARGE SCALE GENOMIC DNA]</scope>
    <source>
        <strain evidence="2 3">Gsoil 097</strain>
    </source>
</reference>
<dbReference type="InterPro" id="IPR036388">
    <property type="entry name" value="WH-like_DNA-bd_sf"/>
</dbReference>
<dbReference type="Proteomes" id="UP000267128">
    <property type="component" value="Unassembled WGS sequence"/>
</dbReference>
<name>A0A3N0CGY4_9ACTN</name>
<evidence type="ECO:0000313" key="3">
    <source>
        <dbReference type="Proteomes" id="UP000267128"/>
    </source>
</evidence>
<dbReference type="InterPro" id="IPR036390">
    <property type="entry name" value="WH_DNA-bd_sf"/>
</dbReference>
<dbReference type="Gene3D" id="1.10.10.10">
    <property type="entry name" value="Winged helix-like DNA-binding domain superfamily/Winged helix DNA-binding domain"/>
    <property type="match status" value="1"/>
</dbReference>
<accession>A0A3N0CGY4</accession>
<feature type="region of interest" description="Disordered" evidence="1">
    <location>
        <begin position="1"/>
        <end position="31"/>
    </location>
</feature>
<organism evidence="2 3">
    <name type="scientific">Nocardioides marmoriginsengisoli</name>
    <dbReference type="NCBI Taxonomy" id="661483"/>
    <lineage>
        <taxon>Bacteria</taxon>
        <taxon>Bacillati</taxon>
        <taxon>Actinomycetota</taxon>
        <taxon>Actinomycetes</taxon>
        <taxon>Propionibacteriales</taxon>
        <taxon>Nocardioidaceae</taxon>
        <taxon>Nocardioides</taxon>
    </lineage>
</organism>
<dbReference type="RefSeq" id="WP_123227993.1">
    <property type="nucleotide sequence ID" value="NZ_RJSE01000007.1"/>
</dbReference>
<evidence type="ECO:0000256" key="1">
    <source>
        <dbReference type="SAM" id="MobiDB-lite"/>
    </source>
</evidence>
<dbReference type="SUPFAM" id="SSF46785">
    <property type="entry name" value="Winged helix' DNA-binding domain"/>
    <property type="match status" value="1"/>
</dbReference>